<dbReference type="GO" id="GO:1990077">
    <property type="term" value="C:primosome complex"/>
    <property type="evidence" value="ECO:0007669"/>
    <property type="project" value="UniProtKB-KW"/>
</dbReference>
<evidence type="ECO:0000256" key="6">
    <source>
        <dbReference type="ARBA" id="ARBA00023163"/>
    </source>
</evidence>
<dbReference type="InterPro" id="IPR013237">
    <property type="entry name" value="Phage_T7_Gp4_N"/>
</dbReference>
<evidence type="ECO:0000313" key="9">
    <source>
        <dbReference type="Proteomes" id="UP000218288"/>
    </source>
</evidence>
<keyword evidence="6" id="KW-0804">Transcription</keyword>
<sequence length="313" mass="33850">MLPPLSERARGRWAGLLPMLGVDSRFLSGRKNGPCPICGGKTRFRFDDLEGRGTWICNHCGAGDGADLAMRTLGIDFKELAERMAPLIGEVKPTAPRKGRDEADTRKSLNALWQASKPVKRGDAVSRYLAARVGLVAVPDCLRTVERLRYSDTPPSYHPGMLAKVVAPDGHGANIHRTYLTADGRKADLEAPRRLMPGPLPDGSAVRLFPPGPILGIAEGIETAFAAASLFGIPVWAALNATMLAKWEPPPGTDEVVIFGDADAQFAGQHAAYTLARRLCRLLKRPVKARVQIPETLGSDWCDVFNEGRRAAA</sequence>
<keyword evidence="3" id="KW-0808">Transferase</keyword>
<dbReference type="GO" id="GO:0016779">
    <property type="term" value="F:nucleotidyltransferase activity"/>
    <property type="evidence" value="ECO:0007669"/>
    <property type="project" value="UniProtKB-KW"/>
</dbReference>
<dbReference type="GO" id="GO:0006269">
    <property type="term" value="P:DNA replication, synthesis of primer"/>
    <property type="evidence" value="ECO:0007669"/>
    <property type="project" value="UniProtKB-KW"/>
</dbReference>
<name>A0A161JN28_9HYPH</name>
<dbReference type="InterPro" id="IPR036977">
    <property type="entry name" value="DNA_primase_Znf_CHC2"/>
</dbReference>
<dbReference type="Pfam" id="PF13362">
    <property type="entry name" value="Toprim_3"/>
    <property type="match status" value="1"/>
</dbReference>
<dbReference type="Pfam" id="PF23639">
    <property type="entry name" value="DUF7146"/>
    <property type="match status" value="1"/>
</dbReference>
<dbReference type="SUPFAM" id="SSF57783">
    <property type="entry name" value="Zinc beta-ribbon"/>
    <property type="match status" value="1"/>
</dbReference>
<dbReference type="GO" id="GO:0003677">
    <property type="term" value="F:DNA binding"/>
    <property type="evidence" value="ECO:0007669"/>
    <property type="project" value="InterPro"/>
</dbReference>
<proteinExistence type="predicted"/>
<protein>
    <recommendedName>
        <fullName evidence="7">DNA primase/helicase Gp4 N-terminal Bacteriophage T7-like domain-containing protein</fullName>
    </recommendedName>
</protein>
<dbReference type="GO" id="GO:0004386">
    <property type="term" value="F:helicase activity"/>
    <property type="evidence" value="ECO:0007669"/>
    <property type="project" value="InterPro"/>
</dbReference>
<evidence type="ECO:0000256" key="5">
    <source>
        <dbReference type="ARBA" id="ARBA00022705"/>
    </source>
</evidence>
<dbReference type="Proteomes" id="UP000218288">
    <property type="component" value="Chromosome"/>
</dbReference>
<dbReference type="RefSeq" id="WP_096487146.1">
    <property type="nucleotide sequence ID" value="NZ_AP014809.1"/>
</dbReference>
<evidence type="ECO:0000256" key="2">
    <source>
        <dbReference type="ARBA" id="ARBA00022515"/>
    </source>
</evidence>
<dbReference type="Gene3D" id="3.90.580.10">
    <property type="entry name" value="Zinc finger, CHC2-type domain"/>
    <property type="match status" value="1"/>
</dbReference>
<dbReference type="EMBL" id="AP014809">
    <property type="protein sequence ID" value="BAU93412.1"/>
    <property type="molecule type" value="Genomic_DNA"/>
</dbReference>
<dbReference type="InterPro" id="IPR055570">
    <property type="entry name" value="DUF7146"/>
</dbReference>
<evidence type="ECO:0000256" key="3">
    <source>
        <dbReference type="ARBA" id="ARBA00022679"/>
    </source>
</evidence>
<dbReference type="InterPro" id="IPR006171">
    <property type="entry name" value="TOPRIM_dom"/>
</dbReference>
<evidence type="ECO:0000256" key="1">
    <source>
        <dbReference type="ARBA" id="ARBA00022478"/>
    </source>
</evidence>
<dbReference type="OrthoDB" id="9811157at2"/>
<dbReference type="CDD" id="cd01029">
    <property type="entry name" value="TOPRIM_primases"/>
    <property type="match status" value="1"/>
</dbReference>
<keyword evidence="1" id="KW-0240">DNA-directed RNA polymerase</keyword>
<evidence type="ECO:0000313" key="8">
    <source>
        <dbReference type="EMBL" id="BAU93412.1"/>
    </source>
</evidence>
<keyword evidence="5" id="KW-0235">DNA replication</keyword>
<keyword evidence="2" id="KW-0639">Primosome</keyword>
<organism evidence="8 9">
    <name type="scientific">Methylorubrum populi</name>
    <dbReference type="NCBI Taxonomy" id="223967"/>
    <lineage>
        <taxon>Bacteria</taxon>
        <taxon>Pseudomonadati</taxon>
        <taxon>Pseudomonadota</taxon>
        <taxon>Alphaproteobacteria</taxon>
        <taxon>Hyphomicrobiales</taxon>
        <taxon>Methylobacteriaceae</taxon>
        <taxon>Methylorubrum</taxon>
    </lineage>
</organism>
<gene>
    <name evidence="8" type="ORF">MPPM_4807</name>
</gene>
<keyword evidence="4" id="KW-0548">Nucleotidyltransferase</keyword>
<evidence type="ECO:0000259" key="7">
    <source>
        <dbReference type="SMART" id="SM00778"/>
    </source>
</evidence>
<dbReference type="SMART" id="SM00778">
    <property type="entry name" value="Prim_Zn_Ribbon"/>
    <property type="match status" value="1"/>
</dbReference>
<reference evidence="8 9" key="1">
    <citation type="journal article" date="2016" name="Genome Announc.">
        <title>Complete Genome Sequence of Methylobacterium populi P-1M, Isolated from Pink-Pigmented Household Biofilm.</title>
        <authorList>
            <person name="Morohoshi T."/>
            <person name="Ikeda T."/>
        </authorList>
    </citation>
    <scope>NUCLEOTIDE SEQUENCE [LARGE SCALE GENOMIC DNA]</scope>
    <source>
        <strain evidence="8 9">P-1M</strain>
    </source>
</reference>
<dbReference type="AlphaFoldDB" id="A0A161JN28"/>
<evidence type="ECO:0000256" key="4">
    <source>
        <dbReference type="ARBA" id="ARBA00022695"/>
    </source>
</evidence>
<accession>A0A161JN28</accession>
<dbReference type="GO" id="GO:0008270">
    <property type="term" value="F:zinc ion binding"/>
    <property type="evidence" value="ECO:0007669"/>
    <property type="project" value="InterPro"/>
</dbReference>
<dbReference type="InterPro" id="IPR034154">
    <property type="entry name" value="TOPRIM_DnaG/twinkle"/>
</dbReference>
<feature type="domain" description="DNA primase/helicase Gp4 N-terminal Bacteriophage T7-like" evidence="7">
    <location>
        <begin position="30"/>
        <end position="66"/>
    </location>
</feature>
<dbReference type="GO" id="GO:0000428">
    <property type="term" value="C:DNA-directed RNA polymerase complex"/>
    <property type="evidence" value="ECO:0007669"/>
    <property type="project" value="UniProtKB-KW"/>
</dbReference>
<dbReference type="Pfam" id="PF08273">
    <property type="entry name" value="Zn_Ribbon_Prim"/>
    <property type="match status" value="1"/>
</dbReference>